<keyword evidence="11" id="KW-0732">Signal</keyword>
<dbReference type="InterPro" id="IPR003674">
    <property type="entry name" value="Oligo_trans_STT3"/>
</dbReference>
<keyword evidence="22" id="KW-1185">Reference proteome</keyword>
<evidence type="ECO:0000256" key="7">
    <source>
        <dbReference type="ARBA" id="ARBA00022676"/>
    </source>
</evidence>
<evidence type="ECO:0000256" key="16">
    <source>
        <dbReference type="ARBA" id="ARBA00023211"/>
    </source>
</evidence>
<evidence type="ECO:0000313" key="22">
    <source>
        <dbReference type="Proteomes" id="UP000830729"/>
    </source>
</evidence>
<keyword evidence="12" id="KW-0460">Magnesium</keyword>
<evidence type="ECO:0000256" key="5">
    <source>
        <dbReference type="ARBA" id="ARBA00010810"/>
    </source>
</evidence>
<dbReference type="InterPro" id="IPR006558">
    <property type="entry name" value="LamG-like"/>
</dbReference>
<comment type="cofactor">
    <cofactor evidence="2">
        <name>Mg(2+)</name>
        <dbReference type="ChEBI" id="CHEBI:18420"/>
    </cofactor>
</comment>
<feature type="transmembrane region" description="Helical" evidence="19">
    <location>
        <begin position="103"/>
        <end position="123"/>
    </location>
</feature>
<accession>A0A8U0HVY0</accession>
<keyword evidence="9 19" id="KW-0812">Transmembrane</keyword>
<sequence length="993" mass="108551">MTDVREATDDLLAEKPNLESDLREVLSVDERTNGWSFDDVPLDSGTFGELVSRDIVAKDSDAYEVRDPRAVRAVLDGDSDTAVESERGDGPNLPSLSLPSVSIAEAGALGAALAFVLLMRTYIYPSVFRGDYVVLPSNDPYYYRYWVEQLAADATGIFDFSVLSRVPSAVAKGEPLMVGTLWWLTNLLGGADAAGWVLAWYPVVSALLVGVLVYGIAVRVTGDRRVALASVVFLAVIPAFAYRTGLGFADHHAFDYPWLALTALALVLLADVDRNDLAEIRPWLAAGVLGVAVAGQVMAWEAGPLLIGALGAYVAVRAAVDVRVNRSPLVSSTPILVGLAFASVLTHLAHTGFGWHTDVVAYSPMLLFVGVLAVSLAGEAVRRAEMPAFVLGGAEVAGVLTGLLVLQTFLPTYAARLNQRLTFLLFKSGPAETQSIFAGGASGFFIGPILELGFAWFLGLPMLALVGWRAYRQERRAWLVVSTYGWYFLVLATFQRRFVGEFAPFIAIFAGYGFVVLSAKLDVTSPVALGDDEPHGETWRPLFGLPERGTVTMVVILLLFVTSAGAVQTGVRHEQVKIEDEKFEAATWIDEYADEQGLEYPENYVLSKWGRNRVYNYFVNGEARSYKFAENHYESFLSSRNPESQYQKLNDRVGFIVTKDIDVQKVPKNSNYARLHHRFGSAGTNGRTGAGHYRALYASDSKSIKVFGLVPGARIVGNASPGEKVTISKEVEVEGAKFDYERTVKANPYGVFSVTVPYAGKYTVDGDTQSVSEVAVTSGQLVKSHRRSGLAHWPFEKARDKAVYDRVGGHRGTVNGSTSQVDGVSGKALAFDQNKTKYVEMNVTAPQQFTLSLWVKPDRIDVTEKNDYRRLISSPDLSNVLVIGEGRQIVFRVPGVERSYFGASEVPVGEWSQVTATYNGTHRTIYVNGTQVGTDRIGNRIVDWNGQLRLGSGYSGETRHAYNGAIDEVRIFDRALTPEEVRQRYEADNATAT</sequence>
<evidence type="ECO:0000256" key="12">
    <source>
        <dbReference type="ARBA" id="ARBA00022842"/>
    </source>
</evidence>
<dbReference type="GO" id="GO:0004576">
    <property type="term" value="F:oligosaccharyl transferase activity"/>
    <property type="evidence" value="ECO:0007669"/>
    <property type="project" value="InterPro"/>
</dbReference>
<dbReference type="Proteomes" id="UP000830729">
    <property type="component" value="Chromosome"/>
</dbReference>
<evidence type="ECO:0000256" key="13">
    <source>
        <dbReference type="ARBA" id="ARBA00022989"/>
    </source>
</evidence>
<evidence type="ECO:0000256" key="19">
    <source>
        <dbReference type="SAM" id="Phobius"/>
    </source>
</evidence>
<dbReference type="GO" id="GO:0005886">
    <property type="term" value="C:plasma membrane"/>
    <property type="evidence" value="ECO:0007669"/>
    <property type="project" value="UniProtKB-SubCell"/>
</dbReference>
<comment type="catalytic activity">
    <reaction evidence="18">
        <text>an archaeal dolichyl phosphooligosaccharide + [protein]-L-asparagine = an archaeal dolichyl phosphate + a glycoprotein with the oligosaccharide chain attached by N-beta-D-glycosyl linkage to a protein L-asparagine.</text>
        <dbReference type="EC" id="2.4.99.21"/>
    </reaction>
</comment>
<dbReference type="GO" id="GO:0046872">
    <property type="term" value="F:metal ion binding"/>
    <property type="evidence" value="ECO:0007669"/>
    <property type="project" value="UniProtKB-KW"/>
</dbReference>
<keyword evidence="16" id="KW-0464">Manganese</keyword>
<feature type="transmembrane region" description="Helical" evidence="19">
    <location>
        <begin position="226"/>
        <end position="244"/>
    </location>
</feature>
<comment type="pathway">
    <text evidence="4">Protein modification; protein glycosylation.</text>
</comment>
<feature type="transmembrane region" description="Helical" evidence="19">
    <location>
        <begin position="193"/>
        <end position="214"/>
    </location>
</feature>
<evidence type="ECO:0000256" key="6">
    <source>
        <dbReference type="ARBA" id="ARBA00012602"/>
    </source>
</evidence>
<evidence type="ECO:0000256" key="2">
    <source>
        <dbReference type="ARBA" id="ARBA00001946"/>
    </source>
</evidence>
<feature type="transmembrane region" description="Helical" evidence="19">
    <location>
        <begin position="334"/>
        <end position="353"/>
    </location>
</feature>
<evidence type="ECO:0000313" key="21">
    <source>
        <dbReference type="EMBL" id="UPV75242.1"/>
    </source>
</evidence>
<evidence type="ECO:0000256" key="11">
    <source>
        <dbReference type="ARBA" id="ARBA00022729"/>
    </source>
</evidence>
<evidence type="ECO:0000256" key="8">
    <source>
        <dbReference type="ARBA" id="ARBA00022679"/>
    </source>
</evidence>
<dbReference type="AlphaFoldDB" id="A0A8U0HVY0"/>
<dbReference type="PANTHER" id="PTHR13872:SF1">
    <property type="entry name" value="DOLICHYL-DIPHOSPHOOLIGOSACCHARIDE--PROTEIN GLYCOSYLTRANSFERASE SUBUNIT STT3B"/>
    <property type="match status" value="1"/>
</dbReference>
<evidence type="ECO:0000256" key="10">
    <source>
        <dbReference type="ARBA" id="ARBA00022723"/>
    </source>
</evidence>
<dbReference type="Pfam" id="PF13385">
    <property type="entry name" value="Laminin_G_3"/>
    <property type="match status" value="1"/>
</dbReference>
<dbReference type="Gene3D" id="2.60.120.200">
    <property type="match status" value="1"/>
</dbReference>
<keyword evidence="14 19" id="KW-0472">Membrane</keyword>
<comment type="similarity">
    <text evidence="5">Belongs to the STT3 family.</text>
</comment>
<gene>
    <name evidence="21" type="ORF">M0R89_04020</name>
</gene>
<evidence type="ECO:0000256" key="9">
    <source>
        <dbReference type="ARBA" id="ARBA00022692"/>
    </source>
</evidence>
<keyword evidence="15" id="KW-1015">Disulfide bond</keyword>
<dbReference type="EC" id="2.4.99.21" evidence="6"/>
<evidence type="ECO:0000256" key="4">
    <source>
        <dbReference type="ARBA" id="ARBA00004922"/>
    </source>
</evidence>
<feature type="transmembrane region" description="Helical" evidence="19">
    <location>
        <begin position="359"/>
        <end position="377"/>
    </location>
</feature>
<evidence type="ECO:0000256" key="18">
    <source>
        <dbReference type="ARBA" id="ARBA00034066"/>
    </source>
</evidence>
<dbReference type="InterPro" id="IPR013320">
    <property type="entry name" value="ConA-like_dom_sf"/>
</dbReference>
<evidence type="ECO:0000259" key="20">
    <source>
        <dbReference type="SMART" id="SM00560"/>
    </source>
</evidence>
<dbReference type="InterPro" id="IPR041154">
    <property type="entry name" value="AglB_P1"/>
</dbReference>
<evidence type="ECO:0000256" key="17">
    <source>
        <dbReference type="ARBA" id="ARBA00030679"/>
    </source>
</evidence>
<evidence type="ECO:0000256" key="1">
    <source>
        <dbReference type="ARBA" id="ARBA00001936"/>
    </source>
</evidence>
<dbReference type="SUPFAM" id="SSF49899">
    <property type="entry name" value="Concanavalin A-like lectins/glucanases"/>
    <property type="match status" value="1"/>
</dbReference>
<feature type="transmembrane region" description="Helical" evidence="19">
    <location>
        <begin position="389"/>
        <end position="415"/>
    </location>
</feature>
<comment type="subcellular location">
    <subcellularLocation>
        <location evidence="3">Cell membrane</location>
        <topology evidence="3">Multi-pass membrane protein</topology>
    </subcellularLocation>
</comment>
<feature type="transmembrane region" description="Helical" evidence="19">
    <location>
        <begin position="305"/>
        <end position="322"/>
    </location>
</feature>
<protein>
    <recommendedName>
        <fullName evidence="6">dolichyl-phosphooligosaccharide-protein glycotransferase</fullName>
        <ecNumber evidence="6">2.4.99.21</ecNumber>
    </recommendedName>
    <alternativeName>
        <fullName evidence="17">Oligosaccharyl transferase</fullName>
    </alternativeName>
</protein>
<keyword evidence="10" id="KW-0479">Metal-binding</keyword>
<keyword evidence="13 19" id="KW-1133">Transmembrane helix</keyword>
<feature type="transmembrane region" description="Helical" evidence="19">
    <location>
        <begin position="477"/>
        <end position="496"/>
    </location>
</feature>
<dbReference type="PANTHER" id="PTHR13872">
    <property type="entry name" value="DOLICHYL-DIPHOSPHOOLIGOSACCHARIDE--PROTEIN GLYCOSYLTRANSFERASE SUBUNIT"/>
    <property type="match status" value="1"/>
</dbReference>
<keyword evidence="7" id="KW-0328">Glycosyltransferase</keyword>
<proteinExistence type="inferred from homology"/>
<keyword evidence="8" id="KW-0808">Transferase</keyword>
<feature type="domain" description="LamG-like jellyroll fold" evidence="20">
    <location>
        <begin position="847"/>
        <end position="979"/>
    </location>
</feature>
<dbReference type="GeneID" id="72184337"/>
<organism evidence="21 22">
    <name type="scientific">Halorussus limi</name>
    <dbReference type="NCBI Taxonomy" id="2938695"/>
    <lineage>
        <taxon>Archaea</taxon>
        <taxon>Methanobacteriati</taxon>
        <taxon>Methanobacteriota</taxon>
        <taxon>Stenosarchaea group</taxon>
        <taxon>Halobacteria</taxon>
        <taxon>Halobacteriales</taxon>
        <taxon>Haladaptataceae</taxon>
        <taxon>Halorussus</taxon>
    </lineage>
</organism>
<dbReference type="Gene3D" id="2.60.40.3390">
    <property type="match status" value="1"/>
</dbReference>
<dbReference type="RefSeq" id="WP_248651285.1">
    <property type="nucleotide sequence ID" value="NZ_CP096659.1"/>
</dbReference>
<evidence type="ECO:0000256" key="14">
    <source>
        <dbReference type="ARBA" id="ARBA00023136"/>
    </source>
</evidence>
<dbReference type="EMBL" id="CP096659">
    <property type="protein sequence ID" value="UPV75242.1"/>
    <property type="molecule type" value="Genomic_DNA"/>
</dbReference>
<feature type="transmembrane region" description="Helical" evidence="19">
    <location>
        <begin position="435"/>
        <end position="465"/>
    </location>
</feature>
<comment type="cofactor">
    <cofactor evidence="1">
        <name>Mn(2+)</name>
        <dbReference type="ChEBI" id="CHEBI:29035"/>
    </cofactor>
</comment>
<reference evidence="21 22" key="1">
    <citation type="submission" date="2022-04" db="EMBL/GenBank/DDBJ databases">
        <title>Diverse halophilic archaea isolated from saline environments.</title>
        <authorList>
            <person name="Cui H.-L."/>
        </authorList>
    </citation>
    <scope>NUCLEOTIDE SEQUENCE [LARGE SCALE GENOMIC DNA]</scope>
    <source>
        <strain evidence="21 22">XZYJT49</strain>
    </source>
</reference>
<dbReference type="SMART" id="SM00560">
    <property type="entry name" value="LamGL"/>
    <property type="match status" value="1"/>
</dbReference>
<name>A0A8U0HVY0_9EURY</name>
<dbReference type="KEGG" id="halx:M0R89_04020"/>
<evidence type="ECO:0000256" key="15">
    <source>
        <dbReference type="ARBA" id="ARBA00023157"/>
    </source>
</evidence>
<evidence type="ECO:0000256" key="3">
    <source>
        <dbReference type="ARBA" id="ARBA00004651"/>
    </source>
</evidence>
<dbReference type="Pfam" id="PF18079">
    <property type="entry name" value="AglB_L1"/>
    <property type="match status" value="1"/>
</dbReference>